<dbReference type="GO" id="GO:0005811">
    <property type="term" value="C:lipid droplet"/>
    <property type="evidence" value="ECO:0007669"/>
    <property type="project" value="InterPro"/>
</dbReference>
<evidence type="ECO:0000313" key="3">
    <source>
        <dbReference type="EMBL" id="TQD87129.1"/>
    </source>
</evidence>
<dbReference type="STRING" id="106549.A0A540LLC5"/>
<dbReference type="GO" id="GO:0016298">
    <property type="term" value="F:lipase activity"/>
    <property type="evidence" value="ECO:0007669"/>
    <property type="project" value="InterPro"/>
</dbReference>
<reference evidence="3 4" key="1">
    <citation type="journal article" date="2019" name="G3 (Bethesda)">
        <title>Sequencing of a Wild Apple (Malus baccata) Genome Unravels the Differences Between Cultivated and Wild Apple Species Regarding Disease Resistance and Cold Tolerance.</title>
        <authorList>
            <person name="Chen X."/>
        </authorList>
    </citation>
    <scope>NUCLEOTIDE SEQUENCE [LARGE SCALE GENOMIC DNA]</scope>
    <source>
        <strain evidence="4">cv. Shandingzi</strain>
        <tissue evidence="3">Leaves</tissue>
    </source>
</reference>
<dbReference type="GO" id="GO:0019915">
    <property type="term" value="P:lipid storage"/>
    <property type="evidence" value="ECO:0007669"/>
    <property type="project" value="InterPro"/>
</dbReference>
<dbReference type="Proteomes" id="UP000315295">
    <property type="component" value="Unassembled WGS sequence"/>
</dbReference>
<keyword evidence="2" id="KW-0812">Transmembrane</keyword>
<accession>A0A540LLC5</accession>
<dbReference type="EMBL" id="VIEB01000546">
    <property type="protein sequence ID" value="TQD87129.1"/>
    <property type="molecule type" value="Genomic_DNA"/>
</dbReference>
<comment type="caution">
    <text evidence="3">The sequence shown here is derived from an EMBL/GenBank/DDBJ whole genome shotgun (WGS) entry which is preliminary data.</text>
</comment>
<evidence type="ECO:0000256" key="1">
    <source>
        <dbReference type="ARBA" id="ARBA00022801"/>
    </source>
</evidence>
<dbReference type="Pfam" id="PF10230">
    <property type="entry name" value="LIDHydrolase"/>
    <property type="match status" value="2"/>
</dbReference>
<evidence type="ECO:0000313" key="4">
    <source>
        <dbReference type="Proteomes" id="UP000315295"/>
    </source>
</evidence>
<dbReference type="InterPro" id="IPR019363">
    <property type="entry name" value="LDAH"/>
</dbReference>
<proteinExistence type="predicted"/>
<gene>
    <name evidence="3" type="ORF">C1H46_027269</name>
</gene>
<keyword evidence="4" id="KW-1185">Reference proteome</keyword>
<keyword evidence="2" id="KW-1133">Transmembrane helix</keyword>
<evidence type="ECO:0000256" key="2">
    <source>
        <dbReference type="SAM" id="Phobius"/>
    </source>
</evidence>
<name>A0A540LLC5_MALBA</name>
<protein>
    <submittedName>
        <fullName evidence="3">Uncharacterized protein</fullName>
    </submittedName>
</protein>
<organism evidence="3 4">
    <name type="scientific">Malus baccata</name>
    <name type="common">Siberian crab apple</name>
    <name type="synonym">Pyrus baccata</name>
    <dbReference type="NCBI Taxonomy" id="106549"/>
    <lineage>
        <taxon>Eukaryota</taxon>
        <taxon>Viridiplantae</taxon>
        <taxon>Streptophyta</taxon>
        <taxon>Embryophyta</taxon>
        <taxon>Tracheophyta</taxon>
        <taxon>Spermatophyta</taxon>
        <taxon>Magnoliopsida</taxon>
        <taxon>eudicotyledons</taxon>
        <taxon>Gunneridae</taxon>
        <taxon>Pentapetalae</taxon>
        <taxon>rosids</taxon>
        <taxon>fabids</taxon>
        <taxon>Rosales</taxon>
        <taxon>Rosaceae</taxon>
        <taxon>Amygdaloideae</taxon>
        <taxon>Maleae</taxon>
        <taxon>Malus</taxon>
    </lineage>
</organism>
<keyword evidence="1" id="KW-0378">Hydrolase</keyword>
<feature type="transmembrane region" description="Helical" evidence="2">
    <location>
        <begin position="110"/>
        <end position="131"/>
    </location>
</feature>
<dbReference type="PANTHER" id="PTHR13390">
    <property type="entry name" value="LIPASE"/>
    <property type="match status" value="1"/>
</dbReference>
<sequence>MGEQENSESEVIQVKNRATFRLCNVSSFTTEVLEIPADNPTLHVLVIPGNPGIVSFYKDFVESLYELLGGAASVTGKNWVFFLLGIYLIPKRELLLTPKSTFLQVEFLVYVLRSRITSVILSLIVALLGLFPIRLLRLIVTTFLGKLWSATAVEATCSHLVKYHTMRNVLFMAMTEFKKISKQVPDAVLSIEREGHSHAFCCTEAGSMWVAEHVAGLIKNNQAS</sequence>
<keyword evidence="2" id="KW-0472">Membrane</keyword>
<dbReference type="AlphaFoldDB" id="A0A540LLC5"/>
<feature type="transmembrane region" description="Helical" evidence="2">
    <location>
        <begin position="67"/>
        <end position="90"/>
    </location>
</feature>
<dbReference type="PANTHER" id="PTHR13390:SF0">
    <property type="entry name" value="LIPID DROPLET-ASSOCIATED HYDROLASE"/>
    <property type="match status" value="1"/>
</dbReference>